<dbReference type="PANTHER" id="PTHR45668">
    <property type="entry name" value="SERINE/THREONINE-PROTEIN PHOSPHATASE 5-RELATED"/>
    <property type="match status" value="1"/>
</dbReference>
<keyword evidence="8" id="KW-1185">Reference proteome</keyword>
<dbReference type="InParanoid" id="J9DJX4"/>
<dbReference type="Gene3D" id="3.60.21.10">
    <property type="match status" value="1"/>
</dbReference>
<keyword evidence="5" id="KW-0378">Hydrolase</keyword>
<dbReference type="Gene3D" id="1.25.40.10">
    <property type="entry name" value="Tetratricopeptide repeat domain"/>
    <property type="match status" value="1"/>
</dbReference>
<evidence type="ECO:0000256" key="3">
    <source>
        <dbReference type="ARBA" id="ARBA00022723"/>
    </source>
</evidence>
<keyword evidence="3" id="KW-0479">Metal-binding</keyword>
<organism evidence="7 8">
    <name type="scientific">Edhazardia aedis (strain USNM 41457)</name>
    <name type="common">Microsporidian parasite</name>
    <dbReference type="NCBI Taxonomy" id="1003232"/>
    <lineage>
        <taxon>Eukaryota</taxon>
        <taxon>Fungi</taxon>
        <taxon>Fungi incertae sedis</taxon>
        <taxon>Microsporidia</taxon>
        <taxon>Edhazardia</taxon>
    </lineage>
</organism>
<reference evidence="8" key="2">
    <citation type="submission" date="2015-07" db="EMBL/GenBank/DDBJ databases">
        <title>Contrasting host-pathogen interactions and genome evolution in two generalist and specialist microsporidian pathogens of mosquitoes.</title>
        <authorList>
            <consortium name="The Broad Institute Genomics Platform"/>
            <consortium name="The Broad Institute Genome Sequencing Center for Infectious Disease"/>
            <person name="Cuomo C.A."/>
            <person name="Sanscrainte N.D."/>
            <person name="Goldberg J.M."/>
            <person name="Heiman D."/>
            <person name="Young S."/>
            <person name="Zeng Q."/>
            <person name="Becnel J.J."/>
            <person name="Birren B.W."/>
        </authorList>
    </citation>
    <scope>NUCLEOTIDE SEQUENCE [LARGE SCALE GENOMIC DNA]</scope>
    <source>
        <strain evidence="8">USNM 41457</strain>
    </source>
</reference>
<dbReference type="PANTHER" id="PTHR45668:SF5">
    <property type="entry name" value="SERINE_THREONINE-PROTEIN PHOSPHATASE 5"/>
    <property type="match status" value="1"/>
</dbReference>
<evidence type="ECO:0000313" key="7">
    <source>
        <dbReference type="EMBL" id="EJW02920.1"/>
    </source>
</evidence>
<protein>
    <recommendedName>
        <fullName evidence="5">Serine/threonine-protein phosphatase</fullName>
        <ecNumber evidence="5">3.1.3.16</ecNumber>
    </recommendedName>
</protein>
<evidence type="ECO:0000256" key="1">
    <source>
        <dbReference type="ARBA" id="ARBA00001936"/>
    </source>
</evidence>
<dbReference type="InterPro" id="IPR006186">
    <property type="entry name" value="Ser/Thr-sp_prot-phosphatase"/>
</dbReference>
<dbReference type="AlphaFoldDB" id="J9DJX4"/>
<gene>
    <name evidence="7" type="ORF">EDEG_02685</name>
</gene>
<dbReference type="SUPFAM" id="SSF48452">
    <property type="entry name" value="TPR-like"/>
    <property type="match status" value="1"/>
</dbReference>
<dbReference type="HOGENOM" id="CLU_366821_0_0_1"/>
<dbReference type="InterPro" id="IPR004843">
    <property type="entry name" value="Calcineurin-like_PHP"/>
</dbReference>
<dbReference type="Gene3D" id="1.10.150.160">
    <property type="match status" value="1"/>
</dbReference>
<evidence type="ECO:0000256" key="2">
    <source>
        <dbReference type="ARBA" id="ARBA00008786"/>
    </source>
</evidence>
<dbReference type="Pfam" id="PF00149">
    <property type="entry name" value="Metallophos"/>
    <property type="match status" value="1"/>
</dbReference>
<feature type="domain" description="Serine/threonine specific protein phosphatases" evidence="6">
    <location>
        <begin position="560"/>
        <end position="565"/>
    </location>
</feature>
<dbReference type="EMBL" id="AFBI03000051">
    <property type="protein sequence ID" value="EJW02920.1"/>
    <property type="molecule type" value="Genomic_DNA"/>
</dbReference>
<proteinExistence type="inferred from homology"/>
<comment type="caution">
    <text evidence="7">The sequence shown here is derived from an EMBL/GenBank/DDBJ whole genome shotgun (WGS) entry which is preliminary data.</text>
</comment>
<name>J9DJX4_EDHAE</name>
<evidence type="ECO:0000256" key="5">
    <source>
        <dbReference type="RuleBase" id="RU004273"/>
    </source>
</evidence>
<dbReference type="InterPro" id="IPR019734">
    <property type="entry name" value="TPR_rpt"/>
</dbReference>
<comment type="similarity">
    <text evidence="2">Belongs to the PPP phosphatase family. PP-5 (PP-T) subfamily.</text>
</comment>
<evidence type="ECO:0000256" key="4">
    <source>
        <dbReference type="ARBA" id="ARBA00023211"/>
    </source>
</evidence>
<dbReference type="STRING" id="1003232.J9DJX4"/>
<accession>J9DJX4</accession>
<dbReference type="InterPro" id="IPR029052">
    <property type="entry name" value="Metallo-depent_PP-like"/>
</dbReference>
<sequence length="760" mass="86678">MEIIERFSNEMFCSYENLLDKLVSEILEMKKAGNSHFHAKDYEKALKEYQKALQYGYKKLQELSNNNINGDNTDILNNDTNMNSSAVDSSIKFNVDGTIDIDSTIKNFSEIPAVESKPFSNEESTNISTEDNSNTILLEDNSNCISIEENHNNSAIQKNNNSISMEDNNNSISIENHNNSAIQKNNNSISIEDNNNSISIQKNNNSISIEENNNSISIEDNNNSISIEDNSNNITIEDESKNISSENLLNKKHRFSDDFEKEENKEEEKTIIDNNNINTSNINTGNIINNRDATITENTNTTENNSVDHILLSSKNIQFLDDKTNETRKELAFINYNMAVIYYNRKEYKLAIEKCNESINLFESTHARIKLCLSLYKNSQNKEAEAILKKFNLVHSDIKKITENLHKNTISNTTNRLFLKENFKKKHFIAGEFQISTDLIFEVVKTSLKSEIVDPHLLHFILLEGYKAFSPLDNVIHVNIDKNEHAYVFGDTHGQFIDTFSVISQLPNVKIDLESNTISIPANVKLIFNGDFVDRGKQSVENFIFLLLLKLYFPNNIFLNRGNHEFSSCNISFGFHSELKQKYYYDYLDLINSFNDIFKTLPIATILNKNVFIVHGGLPSTPIHIEEIDKLDRRVVFQSTNDTYNGLMWSDPADIPDFACSKRGIGVLFGKNITSSFFLNNDIKLLVRSHEYVPSGFKTNHDGAVITVFSAPNYCGLLGGAAYLDFNFFGGVNVDDFLFYNVVRFTSWVDNKNLKKYVSK</sequence>
<comment type="cofactor">
    <cofactor evidence="1">
        <name>Mn(2+)</name>
        <dbReference type="ChEBI" id="CHEBI:29035"/>
    </cofactor>
</comment>
<dbReference type="OrthoDB" id="445564at2759"/>
<dbReference type="EC" id="3.1.3.16" evidence="5"/>
<dbReference type="GO" id="GO:0004722">
    <property type="term" value="F:protein serine/threonine phosphatase activity"/>
    <property type="evidence" value="ECO:0007669"/>
    <property type="project" value="UniProtKB-EC"/>
</dbReference>
<reference evidence="7 8" key="1">
    <citation type="submission" date="2011-08" db="EMBL/GenBank/DDBJ databases">
        <authorList>
            <person name="Liu Z.J."/>
            <person name="Shi F.L."/>
            <person name="Lu J.Q."/>
            <person name="Li M."/>
            <person name="Wang Z.L."/>
        </authorList>
    </citation>
    <scope>NUCLEOTIDE SEQUENCE [LARGE SCALE GENOMIC DNA]</scope>
    <source>
        <strain evidence="7 8">USNM 41457</strain>
    </source>
</reference>
<dbReference type="PRINTS" id="PR00114">
    <property type="entry name" value="STPHPHTASE"/>
</dbReference>
<dbReference type="GO" id="GO:0046872">
    <property type="term" value="F:metal ion binding"/>
    <property type="evidence" value="ECO:0007669"/>
    <property type="project" value="UniProtKB-KW"/>
</dbReference>
<dbReference type="SMART" id="SM00156">
    <property type="entry name" value="PP2Ac"/>
    <property type="match status" value="1"/>
</dbReference>
<dbReference type="Proteomes" id="UP000003163">
    <property type="component" value="Unassembled WGS sequence"/>
</dbReference>
<comment type="catalytic activity">
    <reaction evidence="5">
        <text>O-phospho-L-threonyl-[protein] + H2O = L-threonyl-[protein] + phosphate</text>
        <dbReference type="Rhea" id="RHEA:47004"/>
        <dbReference type="Rhea" id="RHEA-COMP:11060"/>
        <dbReference type="Rhea" id="RHEA-COMP:11605"/>
        <dbReference type="ChEBI" id="CHEBI:15377"/>
        <dbReference type="ChEBI" id="CHEBI:30013"/>
        <dbReference type="ChEBI" id="CHEBI:43474"/>
        <dbReference type="ChEBI" id="CHEBI:61977"/>
        <dbReference type="EC" id="3.1.3.16"/>
    </reaction>
</comment>
<dbReference type="InterPro" id="IPR011990">
    <property type="entry name" value="TPR-like_helical_dom_sf"/>
</dbReference>
<dbReference type="VEuPathDB" id="MicrosporidiaDB:EDEG_02685"/>
<dbReference type="SMART" id="SM00028">
    <property type="entry name" value="TPR"/>
    <property type="match status" value="2"/>
</dbReference>
<dbReference type="PROSITE" id="PS00125">
    <property type="entry name" value="SER_THR_PHOSPHATASE"/>
    <property type="match status" value="1"/>
</dbReference>
<keyword evidence="4" id="KW-0464">Manganese</keyword>
<dbReference type="SUPFAM" id="SSF56300">
    <property type="entry name" value="Metallo-dependent phosphatases"/>
    <property type="match status" value="1"/>
</dbReference>
<evidence type="ECO:0000259" key="6">
    <source>
        <dbReference type="PROSITE" id="PS00125"/>
    </source>
</evidence>
<dbReference type="InterPro" id="IPR051134">
    <property type="entry name" value="PPP_phosphatase"/>
</dbReference>
<evidence type="ECO:0000313" key="8">
    <source>
        <dbReference type="Proteomes" id="UP000003163"/>
    </source>
</evidence>